<dbReference type="PRINTS" id="PR00853">
    <property type="entry name" value="XPGRADSUPER"/>
</dbReference>
<keyword evidence="3" id="KW-1185">Reference proteome</keyword>
<dbReference type="PANTHER" id="PTHR11081:SF75">
    <property type="entry name" value="ENDONUCLEASE, PUTATIVE (AFU_ORTHOLOGUE AFUA_3G13260)-RELATED"/>
    <property type="match status" value="1"/>
</dbReference>
<dbReference type="Proteomes" id="UP000017559">
    <property type="component" value="Unassembled WGS sequence"/>
</dbReference>
<dbReference type="GO" id="GO:0017108">
    <property type="term" value="F:5'-flap endonuclease activity"/>
    <property type="evidence" value="ECO:0007669"/>
    <property type="project" value="TreeGrafter"/>
</dbReference>
<organism evidence="2 3">
    <name type="scientific">Moniliophthora roreri (strain MCA 2997)</name>
    <name type="common">Cocoa frosty pod rot fungus</name>
    <name type="synonym">Crinipellis roreri</name>
    <dbReference type="NCBI Taxonomy" id="1381753"/>
    <lineage>
        <taxon>Eukaryota</taxon>
        <taxon>Fungi</taxon>
        <taxon>Dikarya</taxon>
        <taxon>Basidiomycota</taxon>
        <taxon>Agaricomycotina</taxon>
        <taxon>Agaricomycetes</taxon>
        <taxon>Agaricomycetidae</taxon>
        <taxon>Agaricales</taxon>
        <taxon>Marasmiineae</taxon>
        <taxon>Marasmiaceae</taxon>
        <taxon>Moniliophthora</taxon>
    </lineage>
</organism>
<dbReference type="EMBL" id="AWSO01002423">
    <property type="protein sequence ID" value="ESK81489.1"/>
    <property type="molecule type" value="Genomic_DNA"/>
</dbReference>
<accession>V2XPT5</accession>
<dbReference type="KEGG" id="mrr:Moror_2195"/>
<evidence type="ECO:0000313" key="2">
    <source>
        <dbReference type="EMBL" id="ESK81489.1"/>
    </source>
</evidence>
<dbReference type="InterPro" id="IPR029060">
    <property type="entry name" value="PIN-like_dom_sf"/>
</dbReference>
<sequence length="302" mass="34006">MNRSTLHSSLTRLHLLFYCCCKYLKIPITPVFFFDGPLHPPFKCNIKIKTDTIQYYNDAKCMIIGFGWEIHTAPGEAEAELAECNARGILDCVLSNDVDTLIFGAQHIACLTKPDSRKDDIVIYSAVAIENDDRLGLNCEGLILIALVSGGDYHKGIECAGIQTGIALARAGYGSSLAAIYQQYTGEERSQHLIKWQEDVQYELRTNASGYLEHRQPSIAKKIDDSFPNLQVLDYYLNPITSFSTGAPLNTEFWGPRNPRIGMLAQFCQEKLWSDCKELFQQLLKHLWPGIAFRQFSLVGKQ</sequence>
<feature type="domain" description="XPG-I" evidence="1">
    <location>
        <begin position="64"/>
        <end position="137"/>
    </location>
</feature>
<evidence type="ECO:0000259" key="1">
    <source>
        <dbReference type="SMART" id="SM00484"/>
    </source>
</evidence>
<dbReference type="SUPFAM" id="SSF88723">
    <property type="entry name" value="PIN domain-like"/>
    <property type="match status" value="1"/>
</dbReference>
<dbReference type="GO" id="GO:0006281">
    <property type="term" value="P:DNA repair"/>
    <property type="evidence" value="ECO:0007669"/>
    <property type="project" value="UniProtKB-ARBA"/>
</dbReference>
<dbReference type="SUPFAM" id="SSF47807">
    <property type="entry name" value="5' to 3' exonuclease, C-terminal subdomain"/>
    <property type="match status" value="1"/>
</dbReference>
<evidence type="ECO:0000313" key="3">
    <source>
        <dbReference type="Proteomes" id="UP000017559"/>
    </source>
</evidence>
<comment type="caution">
    <text evidence="2">The sequence shown here is derived from an EMBL/GenBank/DDBJ whole genome shotgun (WGS) entry which is preliminary data.</text>
</comment>
<reference evidence="2 3" key="1">
    <citation type="journal article" date="2014" name="BMC Genomics">
        <title>Genome and secretome analysis of the hemibiotrophic fungal pathogen, Moniliophthora roreri, which causes frosty pod rot disease of cacao: mechanisms of the biotrophic and necrotrophic phases.</title>
        <authorList>
            <person name="Meinhardt L.W."/>
            <person name="Costa G.G.L."/>
            <person name="Thomazella D.P.T."/>
            <person name="Teixeira P.J.P.L."/>
            <person name="Carazzolle M.F."/>
            <person name="Schuster S.C."/>
            <person name="Carlson J.E."/>
            <person name="Guiltinan M.J."/>
            <person name="Mieczkowski P."/>
            <person name="Farmer A."/>
            <person name="Ramaraj T."/>
            <person name="Crozier J."/>
            <person name="Davis R.E."/>
            <person name="Shao J."/>
            <person name="Melnick R.L."/>
            <person name="Pereira G.A.G."/>
            <person name="Bailey B.A."/>
        </authorList>
    </citation>
    <scope>NUCLEOTIDE SEQUENCE [LARGE SCALE GENOMIC DNA]</scope>
    <source>
        <strain evidence="2 3">MCA 2997</strain>
    </source>
</reference>
<dbReference type="InterPro" id="IPR006084">
    <property type="entry name" value="XPG/Rad2"/>
</dbReference>
<dbReference type="PANTHER" id="PTHR11081">
    <property type="entry name" value="FLAP ENDONUCLEASE FAMILY MEMBER"/>
    <property type="match status" value="1"/>
</dbReference>
<dbReference type="HOGENOM" id="CLU_007575_4_0_1"/>
<gene>
    <name evidence="2" type="ORF">Moror_2195</name>
</gene>
<dbReference type="Gene3D" id="3.40.50.1010">
    <property type="entry name" value="5'-nuclease"/>
    <property type="match status" value="1"/>
</dbReference>
<dbReference type="Pfam" id="PF00867">
    <property type="entry name" value="XPG_I"/>
    <property type="match status" value="1"/>
</dbReference>
<dbReference type="OrthoDB" id="3005703at2759"/>
<dbReference type="InterPro" id="IPR036279">
    <property type="entry name" value="5-3_exonuclease_C_sf"/>
</dbReference>
<dbReference type="STRING" id="1381753.V2XPT5"/>
<protein>
    <submittedName>
        <fullName evidence="2">PIN domain-like protein</fullName>
    </submittedName>
</protein>
<dbReference type="SMART" id="SM00484">
    <property type="entry name" value="XPGI"/>
    <property type="match status" value="1"/>
</dbReference>
<dbReference type="InterPro" id="IPR006086">
    <property type="entry name" value="XPG-I_dom"/>
</dbReference>
<dbReference type="AlphaFoldDB" id="V2XPT5"/>
<name>V2XPT5_MONRO</name>
<proteinExistence type="predicted"/>